<evidence type="ECO:0000256" key="1">
    <source>
        <dbReference type="SAM" id="MobiDB-lite"/>
    </source>
</evidence>
<gene>
    <name evidence="3" type="primary">LOC108683229</name>
</gene>
<dbReference type="SUPFAM" id="SSF48452">
    <property type="entry name" value="TPR-like"/>
    <property type="match status" value="1"/>
</dbReference>
<protein>
    <submittedName>
        <fullName evidence="3">40-kDa huntingtin-associated protein</fullName>
    </submittedName>
</protein>
<dbReference type="KEGG" id="hazt:108683229"/>
<dbReference type="GeneID" id="108683229"/>
<dbReference type="OMA" id="VEESCHE"/>
<dbReference type="RefSeq" id="XP_018028013.1">
    <property type="nucleotide sequence ID" value="XM_018172524.2"/>
</dbReference>
<dbReference type="Gene3D" id="1.25.40.10">
    <property type="entry name" value="Tetratricopeptide repeat domain"/>
    <property type="match status" value="1"/>
</dbReference>
<dbReference type="AlphaFoldDB" id="A0A8B7PP83"/>
<reference evidence="3" key="1">
    <citation type="submission" date="2025-08" db="UniProtKB">
        <authorList>
            <consortium name="RefSeq"/>
        </authorList>
    </citation>
    <scope>IDENTIFICATION</scope>
    <source>
        <tissue evidence="3">Whole organism</tissue>
    </source>
</reference>
<name>A0A8B7PP83_HYAAZ</name>
<feature type="region of interest" description="Disordered" evidence="1">
    <location>
        <begin position="123"/>
        <end position="144"/>
    </location>
</feature>
<dbReference type="Proteomes" id="UP000694843">
    <property type="component" value="Unplaced"/>
</dbReference>
<accession>A0A8B7PP83</accession>
<evidence type="ECO:0000313" key="3">
    <source>
        <dbReference type="RefSeq" id="XP_018028013.1"/>
    </source>
</evidence>
<sequence>MDSTHHKNNDDYLQQYRIISAKLRKRFLRKPNVAEASEEFGALEHKLADSELWSGAGLCCIAIARCQQSLANAHAEAEALAQAARYYAKGEHATRDILCPSFGDSLLTASSCYRKAIDIHSSTNAQRQQSPSTSTPGKTNESNSASAMVESEIQGCGKNIIPAALSVELADTLQLCDQCSEALPVLQSAADMLSDTPVQLLQVLQQLHDCYILLGDLDGALQTCIKILDVAWHLQPNSSQKIYTFNNVPASIQDIISSCEVSSLFLLLILQPLPQRTPDVLKRILIKYSAETAANDSNAPWGDAGLWCLLQSLAMAAKANDWTAAKEVSVPLTSLLHLMPYHLHLLYLLLLNVNRG</sequence>
<evidence type="ECO:0000313" key="2">
    <source>
        <dbReference type="Proteomes" id="UP000694843"/>
    </source>
</evidence>
<dbReference type="GO" id="GO:0099518">
    <property type="term" value="P:vesicle cytoskeletal trafficking"/>
    <property type="evidence" value="ECO:0007669"/>
    <property type="project" value="TreeGrafter"/>
</dbReference>
<proteinExistence type="predicted"/>
<keyword evidence="2" id="KW-1185">Reference proteome</keyword>
<dbReference type="GO" id="GO:0005769">
    <property type="term" value="C:early endosome"/>
    <property type="evidence" value="ECO:0007669"/>
    <property type="project" value="TreeGrafter"/>
</dbReference>
<dbReference type="PANTHER" id="PTHR16797:SF4">
    <property type="entry name" value="40-KDA HUNTINGTIN-ASSOCIATED PROTEIN"/>
    <property type="match status" value="1"/>
</dbReference>
<dbReference type="PANTHER" id="PTHR16797">
    <property type="entry name" value="FACTOR VIII-ASSOCIATED GENE 1"/>
    <property type="match status" value="1"/>
</dbReference>
<organism evidence="2 3">
    <name type="scientific">Hyalella azteca</name>
    <name type="common">Amphipod</name>
    <dbReference type="NCBI Taxonomy" id="294128"/>
    <lineage>
        <taxon>Eukaryota</taxon>
        <taxon>Metazoa</taxon>
        <taxon>Ecdysozoa</taxon>
        <taxon>Arthropoda</taxon>
        <taxon>Crustacea</taxon>
        <taxon>Multicrustacea</taxon>
        <taxon>Malacostraca</taxon>
        <taxon>Eumalacostraca</taxon>
        <taxon>Peracarida</taxon>
        <taxon>Amphipoda</taxon>
        <taxon>Senticaudata</taxon>
        <taxon>Talitrida</taxon>
        <taxon>Talitroidea</taxon>
        <taxon>Hyalellidae</taxon>
        <taxon>Hyalella</taxon>
    </lineage>
</organism>
<dbReference type="InterPro" id="IPR039494">
    <property type="entry name" value="F8A"/>
</dbReference>
<dbReference type="OrthoDB" id="10249246at2759"/>
<dbReference type="InterPro" id="IPR011990">
    <property type="entry name" value="TPR-like_helical_dom_sf"/>
</dbReference>